<evidence type="ECO:0000256" key="6">
    <source>
        <dbReference type="ARBA" id="ARBA00023136"/>
    </source>
</evidence>
<dbReference type="GO" id="GO:0051607">
    <property type="term" value="P:defense response to virus"/>
    <property type="evidence" value="ECO:0007669"/>
    <property type="project" value="TreeGrafter"/>
</dbReference>
<evidence type="ECO:0000256" key="2">
    <source>
        <dbReference type="ARBA" id="ARBA00004613"/>
    </source>
</evidence>
<accession>A0A8C6T446</accession>
<feature type="domain" description="MACPF" evidence="10">
    <location>
        <begin position="27"/>
        <end position="357"/>
    </location>
</feature>
<dbReference type="InterPro" id="IPR020864">
    <property type="entry name" value="MACPF"/>
</dbReference>
<evidence type="ECO:0000256" key="8">
    <source>
        <dbReference type="SAM" id="SignalP"/>
    </source>
</evidence>
<dbReference type="InterPro" id="IPR052784">
    <property type="entry name" value="Perforin-1_pore-forming"/>
</dbReference>
<reference evidence="11" key="1">
    <citation type="submission" date="2025-08" db="UniProtKB">
        <authorList>
            <consortium name="Ensembl"/>
        </authorList>
    </citation>
    <scope>IDENTIFICATION</scope>
</reference>
<evidence type="ECO:0000313" key="11">
    <source>
        <dbReference type="Ensembl" id="ENSNMLP00000016092.1"/>
    </source>
</evidence>
<dbReference type="PANTHER" id="PTHR46096:SF5">
    <property type="entry name" value="PERFORIN 1.2 PRECURSOR-RELATED"/>
    <property type="match status" value="1"/>
</dbReference>
<dbReference type="SMART" id="SM00457">
    <property type="entry name" value="MACPF"/>
    <property type="match status" value="1"/>
</dbReference>
<dbReference type="Ensembl" id="ENSNMLT00000018076.1">
    <property type="protein sequence ID" value="ENSNMLP00000016092.1"/>
    <property type="gene ID" value="ENSNMLG00000010627.1"/>
</dbReference>
<evidence type="ECO:0000259" key="10">
    <source>
        <dbReference type="PROSITE" id="PS51412"/>
    </source>
</evidence>
<dbReference type="SMART" id="SM00239">
    <property type="entry name" value="C2"/>
    <property type="match status" value="1"/>
</dbReference>
<dbReference type="PROSITE" id="PS50004">
    <property type="entry name" value="C2"/>
    <property type="match status" value="1"/>
</dbReference>
<dbReference type="PROSITE" id="PS00279">
    <property type="entry name" value="MACPF_1"/>
    <property type="match status" value="1"/>
</dbReference>
<keyword evidence="4" id="KW-0964">Secreted</keyword>
<dbReference type="Proteomes" id="UP000694523">
    <property type="component" value="Unplaced"/>
</dbReference>
<dbReference type="GO" id="GO:0022829">
    <property type="term" value="F:wide pore channel activity"/>
    <property type="evidence" value="ECO:0007669"/>
    <property type="project" value="TreeGrafter"/>
</dbReference>
<dbReference type="Pfam" id="PF01823">
    <property type="entry name" value="MACPF"/>
    <property type="match status" value="1"/>
</dbReference>
<evidence type="ECO:0000256" key="7">
    <source>
        <dbReference type="ARBA" id="ARBA00023157"/>
    </source>
</evidence>
<dbReference type="GO" id="GO:0005576">
    <property type="term" value="C:extracellular region"/>
    <property type="evidence" value="ECO:0007669"/>
    <property type="project" value="UniProtKB-SubCell"/>
</dbReference>
<dbReference type="GO" id="GO:0031640">
    <property type="term" value="P:killing of cells of another organism"/>
    <property type="evidence" value="ECO:0007669"/>
    <property type="project" value="UniProtKB-KW"/>
</dbReference>
<evidence type="ECO:0000259" key="9">
    <source>
        <dbReference type="PROSITE" id="PS50004"/>
    </source>
</evidence>
<keyword evidence="8" id="KW-0732">Signal</keyword>
<dbReference type="GO" id="GO:0016020">
    <property type="term" value="C:membrane"/>
    <property type="evidence" value="ECO:0007669"/>
    <property type="project" value="UniProtKB-SubCell"/>
</dbReference>
<keyword evidence="5" id="KW-0204">Cytolysis</keyword>
<keyword evidence="12" id="KW-1185">Reference proteome</keyword>
<evidence type="ECO:0000313" key="12">
    <source>
        <dbReference type="Proteomes" id="UP000694523"/>
    </source>
</evidence>
<name>A0A8C6T446_9GOBI</name>
<feature type="signal peptide" evidence="8">
    <location>
        <begin position="1"/>
        <end position="20"/>
    </location>
</feature>
<organism evidence="11 12">
    <name type="scientific">Neogobius melanostomus</name>
    <name type="common">round goby</name>
    <dbReference type="NCBI Taxonomy" id="47308"/>
    <lineage>
        <taxon>Eukaryota</taxon>
        <taxon>Metazoa</taxon>
        <taxon>Chordata</taxon>
        <taxon>Craniata</taxon>
        <taxon>Vertebrata</taxon>
        <taxon>Euteleostomi</taxon>
        <taxon>Actinopterygii</taxon>
        <taxon>Neopterygii</taxon>
        <taxon>Teleostei</taxon>
        <taxon>Neoteleostei</taxon>
        <taxon>Acanthomorphata</taxon>
        <taxon>Gobiaria</taxon>
        <taxon>Gobiiformes</taxon>
        <taxon>Gobioidei</taxon>
        <taxon>Gobiidae</taxon>
        <taxon>Benthophilinae</taxon>
        <taxon>Neogobiini</taxon>
        <taxon>Neogobius</taxon>
    </lineage>
</organism>
<comment type="subcellular location">
    <subcellularLocation>
        <location evidence="1">Membrane</location>
    </subcellularLocation>
    <subcellularLocation>
        <location evidence="2">Secreted</location>
    </subcellularLocation>
</comment>
<dbReference type="GO" id="GO:0001913">
    <property type="term" value="P:T cell mediated cytotoxicity"/>
    <property type="evidence" value="ECO:0007669"/>
    <property type="project" value="TreeGrafter"/>
</dbReference>
<dbReference type="InterPro" id="IPR020863">
    <property type="entry name" value="MACPF_CS"/>
</dbReference>
<evidence type="ECO:0000256" key="4">
    <source>
        <dbReference type="ARBA" id="ARBA00022525"/>
    </source>
</evidence>
<evidence type="ECO:0000256" key="3">
    <source>
        <dbReference type="ARBA" id="ARBA00009214"/>
    </source>
</evidence>
<evidence type="ECO:0000256" key="1">
    <source>
        <dbReference type="ARBA" id="ARBA00004370"/>
    </source>
</evidence>
<dbReference type="SUPFAM" id="SSF49562">
    <property type="entry name" value="C2 domain (Calcium/lipid-binding domain, CaLB)"/>
    <property type="match status" value="1"/>
</dbReference>
<dbReference type="Pfam" id="PF00168">
    <property type="entry name" value="C2"/>
    <property type="match status" value="1"/>
</dbReference>
<feature type="domain" description="C2" evidence="9">
    <location>
        <begin position="380"/>
        <end position="496"/>
    </location>
</feature>
<evidence type="ECO:0000256" key="5">
    <source>
        <dbReference type="ARBA" id="ARBA00022852"/>
    </source>
</evidence>
<sequence length="573" mass="63887">MAYTCQLLLLLATLAPLCGTSSVTYGSPEECKKAHMVPGYNLGGEGFDIVTMERKGAYVIDTETWDLGNGSCKLYPNVYMGREKQKVPAAVLDWRVLPQCSLSVSSTTYDSAETLVNGSTSSVTNNWKLGLNIPVDPSVTVGLGLGGSHSRAAKFAMQKSKQDRYNFYEHEVHCSYYGYRMSSKPPVSKDFLSAVNSLPPHSPKSAPSYRSLLDTYGTHYITQVVLGGEIKRLTESEVSDCLSVEASANVQSKASIQAMIKHCRAKSKKLGHHFNFGSSFRERMTTTSGGVISRGDVLFGQSDPSVYNKWLESLKTSPDVVKYNLRPLHTILPDSLTAKSGIKKEIENYIKQNALFKKCSEKCKVGHKSNPRDPCACVCNNNQNIRSNCCPAGKGRATLRVYSLYAKNLYGDKWSETDGSVEVTYDKQVKRTEIIDDNDNPRWKEWFNFGPITINMVNKLEFKVYDEDSAWNSDLLGKCSFDLRQGKVSDSCTFDHGTFFFSYTVECAPSLGGEQCQEYIPSPSAPRCVTQTRFCRPLIVSMQKNLHVDCTSMLTKMTRRILANLKYLLENFT</sequence>
<dbReference type="PANTHER" id="PTHR46096">
    <property type="entry name" value="PERFORIN-1"/>
    <property type="match status" value="1"/>
</dbReference>
<reference evidence="11" key="2">
    <citation type="submission" date="2025-09" db="UniProtKB">
        <authorList>
            <consortium name="Ensembl"/>
        </authorList>
    </citation>
    <scope>IDENTIFICATION</scope>
</reference>
<dbReference type="AlphaFoldDB" id="A0A8C6T446"/>
<dbReference type="Gene3D" id="2.60.40.150">
    <property type="entry name" value="C2 domain"/>
    <property type="match status" value="1"/>
</dbReference>
<proteinExistence type="inferred from homology"/>
<dbReference type="GO" id="GO:0001771">
    <property type="term" value="P:immunological synapse formation"/>
    <property type="evidence" value="ECO:0007669"/>
    <property type="project" value="TreeGrafter"/>
</dbReference>
<protein>
    <submittedName>
        <fullName evidence="11">Perforin 1.2</fullName>
    </submittedName>
</protein>
<keyword evidence="7" id="KW-1015">Disulfide bond</keyword>
<dbReference type="PROSITE" id="PS51412">
    <property type="entry name" value="MACPF_2"/>
    <property type="match status" value="1"/>
</dbReference>
<comment type="similarity">
    <text evidence="3">Belongs to the complement C6/C7/C8/C9 family.</text>
</comment>
<dbReference type="InterPro" id="IPR035892">
    <property type="entry name" value="C2_domain_sf"/>
</dbReference>
<dbReference type="InterPro" id="IPR000008">
    <property type="entry name" value="C2_dom"/>
</dbReference>
<keyword evidence="6" id="KW-0472">Membrane</keyword>
<feature type="chain" id="PRO_5034305646" evidence="8">
    <location>
        <begin position="21"/>
        <end position="573"/>
    </location>
</feature>